<dbReference type="STRING" id="1121421.SAMN02745123_02266"/>
<feature type="transmembrane region" description="Helical" evidence="1">
    <location>
        <begin position="244"/>
        <end position="262"/>
    </location>
</feature>
<dbReference type="Proteomes" id="UP000183997">
    <property type="component" value="Unassembled WGS sequence"/>
</dbReference>
<keyword evidence="1" id="KW-1133">Transmembrane helix</keyword>
<feature type="transmembrane region" description="Helical" evidence="1">
    <location>
        <begin position="153"/>
        <end position="177"/>
    </location>
</feature>
<dbReference type="InterPro" id="IPR010390">
    <property type="entry name" value="ABC-2_transporter-like"/>
</dbReference>
<feature type="transmembrane region" description="Helical" evidence="1">
    <location>
        <begin position="189"/>
        <end position="207"/>
    </location>
</feature>
<dbReference type="PANTHER" id="PTHR36832">
    <property type="entry name" value="SLR1174 PROTEIN-RELATED"/>
    <property type="match status" value="1"/>
</dbReference>
<name>A0A1M6TDD4_9FIRM</name>
<keyword evidence="1" id="KW-0812">Transmembrane</keyword>
<reference evidence="3" key="1">
    <citation type="submission" date="2016-11" db="EMBL/GenBank/DDBJ databases">
        <authorList>
            <person name="Varghese N."/>
            <person name="Submissions S."/>
        </authorList>
    </citation>
    <scope>NUCLEOTIDE SEQUENCE [LARGE SCALE GENOMIC DNA]</scope>
    <source>
        <strain evidence="3">DSM 10349</strain>
    </source>
</reference>
<gene>
    <name evidence="2" type="ORF">SAMN02745123_02266</name>
</gene>
<organism evidence="2 3">
    <name type="scientific">Desulforamulus aeronauticus DSM 10349</name>
    <dbReference type="NCBI Taxonomy" id="1121421"/>
    <lineage>
        <taxon>Bacteria</taxon>
        <taxon>Bacillati</taxon>
        <taxon>Bacillota</taxon>
        <taxon>Clostridia</taxon>
        <taxon>Eubacteriales</taxon>
        <taxon>Peptococcaceae</taxon>
        <taxon>Desulforamulus</taxon>
    </lineage>
</organism>
<dbReference type="PANTHER" id="PTHR36832:SF1">
    <property type="entry name" value="SLR1174 PROTEIN"/>
    <property type="match status" value="1"/>
</dbReference>
<feature type="transmembrane region" description="Helical" evidence="1">
    <location>
        <begin position="214"/>
        <end position="232"/>
    </location>
</feature>
<feature type="transmembrane region" description="Helical" evidence="1">
    <location>
        <begin position="122"/>
        <end position="141"/>
    </location>
</feature>
<keyword evidence="1" id="KW-0472">Membrane</keyword>
<proteinExistence type="predicted"/>
<evidence type="ECO:0000313" key="2">
    <source>
        <dbReference type="EMBL" id="SHK54798.1"/>
    </source>
</evidence>
<dbReference type="Pfam" id="PF06182">
    <property type="entry name" value="ABC2_membrane_6"/>
    <property type="match status" value="1"/>
</dbReference>
<sequence length="274" mass="31231">MILEVIILGTFKMYGEFSRKSFQRAAAYRFDAWTRIIGNVMFLFMWGFIWYGLYHGKGEVEGVSFQAMLSYILISQALQGLHGAGTPLWEIQERVRTGDIAMEMLRPYDYPTRMLFSDFGSITFYFMTAIVPLYTVLFLVLKPVVPTSFSQGGLFVVSAILGYLIRYCIELTFGLFTFWLVETGGVEDIFYFAISLFSGSVIPLWFFPGWLEQVAGYLPFQGIFFVPNSIFVGQLTGQAVWDALLSQVIWLLICYAILRFVWAKASMKIVIQGG</sequence>
<evidence type="ECO:0000313" key="3">
    <source>
        <dbReference type="Proteomes" id="UP000183997"/>
    </source>
</evidence>
<dbReference type="EMBL" id="FRAR01000016">
    <property type="protein sequence ID" value="SHK54798.1"/>
    <property type="molecule type" value="Genomic_DNA"/>
</dbReference>
<accession>A0A1M6TDD4</accession>
<dbReference type="AlphaFoldDB" id="A0A1M6TDD4"/>
<protein>
    <submittedName>
        <fullName evidence="2">ABC-2 type transport system permease protein</fullName>
    </submittedName>
</protein>
<keyword evidence="3" id="KW-1185">Reference proteome</keyword>
<evidence type="ECO:0000256" key="1">
    <source>
        <dbReference type="SAM" id="Phobius"/>
    </source>
</evidence>
<feature type="transmembrane region" description="Helical" evidence="1">
    <location>
        <begin position="32"/>
        <end position="53"/>
    </location>
</feature>